<dbReference type="EMBL" id="ML992663">
    <property type="protein sequence ID" value="KAF2216900.1"/>
    <property type="molecule type" value="Genomic_DNA"/>
</dbReference>
<evidence type="ECO:0000313" key="7">
    <source>
        <dbReference type="EMBL" id="KAF2216900.1"/>
    </source>
</evidence>
<organism evidence="7 8">
    <name type="scientific">Cercospora zeae-maydis SCOH1-5</name>
    <dbReference type="NCBI Taxonomy" id="717836"/>
    <lineage>
        <taxon>Eukaryota</taxon>
        <taxon>Fungi</taxon>
        <taxon>Dikarya</taxon>
        <taxon>Ascomycota</taxon>
        <taxon>Pezizomycotina</taxon>
        <taxon>Dothideomycetes</taxon>
        <taxon>Dothideomycetidae</taxon>
        <taxon>Mycosphaerellales</taxon>
        <taxon>Mycosphaerellaceae</taxon>
        <taxon>Cercospora</taxon>
    </lineage>
</organism>
<dbReference type="OrthoDB" id="5525680at2759"/>
<evidence type="ECO:0000313" key="8">
    <source>
        <dbReference type="Proteomes" id="UP000799539"/>
    </source>
</evidence>
<dbReference type="Proteomes" id="UP000799539">
    <property type="component" value="Unassembled WGS sequence"/>
</dbReference>
<protein>
    <recommendedName>
        <fullName evidence="6">DUF202 domain-containing protein</fullName>
    </recommendedName>
</protein>
<sequence length="186" mass="20947">MTRPDTPRSLSTLSASSADREFFNEPYNPLYNLFNARPVLVHQRNTRAKAFGARPFLGPLLFDNNDSDARDHCAAERTFLSWLRLAVYLGIVSIAILISFHLHNQPSRLERRLALPFGLLFWVLAVACLISGLHNYIKTVNRYSRRQALVQSGWGTQVVFTVVSCAIVAACVLFLSVNVEGRKKAR</sequence>
<keyword evidence="8" id="KW-1185">Reference proteome</keyword>
<dbReference type="InterPro" id="IPR052053">
    <property type="entry name" value="IM_YidH-like"/>
</dbReference>
<dbReference type="PANTHER" id="PTHR34187">
    <property type="entry name" value="FGR18P"/>
    <property type="match status" value="1"/>
</dbReference>
<keyword evidence="2 5" id="KW-0812">Transmembrane</keyword>
<evidence type="ECO:0000256" key="4">
    <source>
        <dbReference type="ARBA" id="ARBA00023136"/>
    </source>
</evidence>
<evidence type="ECO:0000256" key="2">
    <source>
        <dbReference type="ARBA" id="ARBA00022692"/>
    </source>
</evidence>
<gene>
    <name evidence="7" type="ORF">CERZMDRAFT_32844</name>
</gene>
<feature type="transmembrane region" description="Helical" evidence="5">
    <location>
        <begin position="157"/>
        <end position="177"/>
    </location>
</feature>
<dbReference type="Pfam" id="PF02656">
    <property type="entry name" value="DUF202"/>
    <property type="match status" value="1"/>
</dbReference>
<proteinExistence type="predicted"/>
<feature type="transmembrane region" description="Helical" evidence="5">
    <location>
        <begin position="114"/>
        <end position="137"/>
    </location>
</feature>
<evidence type="ECO:0000256" key="3">
    <source>
        <dbReference type="ARBA" id="ARBA00022989"/>
    </source>
</evidence>
<keyword evidence="4 5" id="KW-0472">Membrane</keyword>
<dbReference type="InterPro" id="IPR003807">
    <property type="entry name" value="DUF202"/>
</dbReference>
<evidence type="ECO:0000256" key="5">
    <source>
        <dbReference type="SAM" id="Phobius"/>
    </source>
</evidence>
<feature type="transmembrane region" description="Helical" evidence="5">
    <location>
        <begin position="85"/>
        <end position="102"/>
    </location>
</feature>
<dbReference type="AlphaFoldDB" id="A0A6A6FUG3"/>
<reference evidence="7" key="1">
    <citation type="journal article" date="2020" name="Stud. Mycol.">
        <title>101 Dothideomycetes genomes: a test case for predicting lifestyles and emergence of pathogens.</title>
        <authorList>
            <person name="Haridas S."/>
            <person name="Albert R."/>
            <person name="Binder M."/>
            <person name="Bloem J."/>
            <person name="Labutti K."/>
            <person name="Salamov A."/>
            <person name="Andreopoulos B."/>
            <person name="Baker S."/>
            <person name="Barry K."/>
            <person name="Bills G."/>
            <person name="Bluhm B."/>
            <person name="Cannon C."/>
            <person name="Castanera R."/>
            <person name="Culley D."/>
            <person name="Daum C."/>
            <person name="Ezra D."/>
            <person name="Gonzalez J."/>
            <person name="Henrissat B."/>
            <person name="Kuo A."/>
            <person name="Liang C."/>
            <person name="Lipzen A."/>
            <person name="Lutzoni F."/>
            <person name="Magnuson J."/>
            <person name="Mondo S."/>
            <person name="Nolan M."/>
            <person name="Ohm R."/>
            <person name="Pangilinan J."/>
            <person name="Park H.-J."/>
            <person name="Ramirez L."/>
            <person name="Alfaro M."/>
            <person name="Sun H."/>
            <person name="Tritt A."/>
            <person name="Yoshinaga Y."/>
            <person name="Zwiers L.-H."/>
            <person name="Turgeon B."/>
            <person name="Goodwin S."/>
            <person name="Spatafora J."/>
            <person name="Crous P."/>
            <person name="Grigoriev I."/>
        </authorList>
    </citation>
    <scope>NUCLEOTIDE SEQUENCE</scope>
    <source>
        <strain evidence="7">SCOH1-5</strain>
    </source>
</reference>
<evidence type="ECO:0000259" key="6">
    <source>
        <dbReference type="Pfam" id="PF02656"/>
    </source>
</evidence>
<comment type="subcellular location">
    <subcellularLocation>
        <location evidence="1">Endomembrane system</location>
        <topology evidence="1">Multi-pass membrane protein</topology>
    </subcellularLocation>
</comment>
<dbReference type="PANTHER" id="PTHR34187:SF3">
    <property type="entry name" value="DUF DOMAIN PROTEIN (AFU_ORTHOLOGUE AFUA_6G11150)"/>
    <property type="match status" value="1"/>
</dbReference>
<evidence type="ECO:0000256" key="1">
    <source>
        <dbReference type="ARBA" id="ARBA00004127"/>
    </source>
</evidence>
<dbReference type="GO" id="GO:0012505">
    <property type="term" value="C:endomembrane system"/>
    <property type="evidence" value="ECO:0007669"/>
    <property type="project" value="UniProtKB-SubCell"/>
</dbReference>
<keyword evidence="3 5" id="KW-1133">Transmembrane helix</keyword>
<name>A0A6A6FUG3_9PEZI</name>
<accession>A0A6A6FUG3</accession>
<feature type="domain" description="DUF202" evidence="6">
    <location>
        <begin position="70"/>
        <end position="141"/>
    </location>
</feature>